<organism evidence="2 3">
    <name type="scientific">Haematococcus lacustris</name>
    <name type="common">Green alga</name>
    <name type="synonym">Haematococcus pluvialis</name>
    <dbReference type="NCBI Taxonomy" id="44745"/>
    <lineage>
        <taxon>Eukaryota</taxon>
        <taxon>Viridiplantae</taxon>
        <taxon>Chlorophyta</taxon>
        <taxon>core chlorophytes</taxon>
        <taxon>Chlorophyceae</taxon>
        <taxon>CS clade</taxon>
        <taxon>Chlamydomonadales</taxon>
        <taxon>Haematococcaceae</taxon>
        <taxon>Haematococcus</taxon>
    </lineage>
</organism>
<dbReference type="AlphaFoldDB" id="A0A699ZCT0"/>
<name>A0A699ZCT0_HAELA</name>
<evidence type="ECO:0000256" key="1">
    <source>
        <dbReference type="SAM" id="MobiDB-lite"/>
    </source>
</evidence>
<sequence length="297" mass="31387">MPRGVTADSVPPHSPTAAIPAASHPWGHTSHSSSLFARPQTHTSSPEAVCGPSLSQGCEQDSGSEAWVSASPPPQLPGSSGAAAWKLLSNFQPWEATEQVEQDVSARAAEAGLQGKVEALRRSSSSRKLQAAWRVFKRLALTTSDLAAAFVRTGGNLGVTPPLAVVMGPGGAAVVGAAGGGQGGEGRLHQFDAFAKGYRFVYSRKGQLSPGQEQQQLCTTCNVQPFTPCCCRPVLPGQPALAASACIPVYEITLLAKSYRNARQRHLLCDYLKVQRHAKVQNNMQMHFTANAIHTAL</sequence>
<feature type="compositionally biased region" description="Polar residues" evidence="1">
    <location>
        <begin position="29"/>
        <end position="46"/>
    </location>
</feature>
<accession>A0A699ZCT0</accession>
<proteinExistence type="predicted"/>
<dbReference type="Proteomes" id="UP000485058">
    <property type="component" value="Unassembled WGS sequence"/>
</dbReference>
<gene>
    <name evidence="2" type="ORF">HaLaN_16953</name>
</gene>
<keyword evidence="3" id="KW-1185">Reference proteome</keyword>
<protein>
    <submittedName>
        <fullName evidence="2">Uncharacterized protein</fullName>
    </submittedName>
</protein>
<feature type="region of interest" description="Disordered" evidence="1">
    <location>
        <begin position="1"/>
        <end position="80"/>
    </location>
</feature>
<feature type="compositionally biased region" description="Polar residues" evidence="1">
    <location>
        <begin position="53"/>
        <end position="63"/>
    </location>
</feature>
<dbReference type="EMBL" id="BLLF01001542">
    <property type="protein sequence ID" value="GFH19921.1"/>
    <property type="molecule type" value="Genomic_DNA"/>
</dbReference>
<evidence type="ECO:0000313" key="3">
    <source>
        <dbReference type="Proteomes" id="UP000485058"/>
    </source>
</evidence>
<evidence type="ECO:0000313" key="2">
    <source>
        <dbReference type="EMBL" id="GFH19921.1"/>
    </source>
</evidence>
<reference evidence="2 3" key="1">
    <citation type="submission" date="2020-02" db="EMBL/GenBank/DDBJ databases">
        <title>Draft genome sequence of Haematococcus lacustris strain NIES-144.</title>
        <authorList>
            <person name="Morimoto D."/>
            <person name="Nakagawa S."/>
            <person name="Yoshida T."/>
            <person name="Sawayama S."/>
        </authorList>
    </citation>
    <scope>NUCLEOTIDE SEQUENCE [LARGE SCALE GENOMIC DNA]</scope>
    <source>
        <strain evidence="2 3">NIES-144</strain>
    </source>
</reference>
<comment type="caution">
    <text evidence="2">The sequence shown here is derived from an EMBL/GenBank/DDBJ whole genome shotgun (WGS) entry which is preliminary data.</text>
</comment>